<proteinExistence type="predicted"/>
<dbReference type="SUPFAM" id="SSF56349">
    <property type="entry name" value="DNA breaking-rejoining enzymes"/>
    <property type="match status" value="1"/>
</dbReference>
<feature type="compositionally biased region" description="Low complexity" evidence="2">
    <location>
        <begin position="81"/>
        <end position="91"/>
    </location>
</feature>
<reference evidence="4" key="1">
    <citation type="journal article" date="2019" name="Int. J. Syst. Evol. Microbiol.">
        <title>The Global Catalogue of Microorganisms (GCM) 10K type strain sequencing project: providing services to taxonomists for standard genome sequencing and annotation.</title>
        <authorList>
            <consortium name="The Broad Institute Genomics Platform"/>
            <consortium name="The Broad Institute Genome Sequencing Center for Infectious Disease"/>
            <person name="Wu L."/>
            <person name="Ma J."/>
        </authorList>
    </citation>
    <scope>NUCLEOTIDE SEQUENCE [LARGE SCALE GENOMIC DNA]</scope>
    <source>
        <strain evidence="4">JCM 4524</strain>
    </source>
</reference>
<dbReference type="InterPro" id="IPR011010">
    <property type="entry name" value="DNA_brk_join_enz"/>
</dbReference>
<feature type="region of interest" description="Disordered" evidence="2">
    <location>
        <begin position="60"/>
        <end position="103"/>
    </location>
</feature>
<name>A0ABP6DZN4_9ACTN</name>
<organism evidence="3 4">
    <name type="scientific">Streptomyces vastus</name>
    <dbReference type="NCBI Taxonomy" id="285451"/>
    <lineage>
        <taxon>Bacteria</taxon>
        <taxon>Bacillati</taxon>
        <taxon>Actinomycetota</taxon>
        <taxon>Actinomycetes</taxon>
        <taxon>Kitasatosporales</taxon>
        <taxon>Streptomycetaceae</taxon>
        <taxon>Streptomyces</taxon>
    </lineage>
</organism>
<evidence type="ECO:0000256" key="2">
    <source>
        <dbReference type="SAM" id="MobiDB-lite"/>
    </source>
</evidence>
<feature type="compositionally biased region" description="Basic residues" evidence="2">
    <location>
        <begin position="70"/>
        <end position="80"/>
    </location>
</feature>
<evidence type="ECO:0000313" key="4">
    <source>
        <dbReference type="Proteomes" id="UP001500151"/>
    </source>
</evidence>
<feature type="compositionally biased region" description="Polar residues" evidence="2">
    <location>
        <begin position="92"/>
        <end position="103"/>
    </location>
</feature>
<comment type="caution">
    <text evidence="3">The sequence shown here is derived from an EMBL/GenBank/DDBJ whole genome shotgun (WGS) entry which is preliminary data.</text>
</comment>
<dbReference type="InterPro" id="IPR013762">
    <property type="entry name" value="Integrase-like_cat_sf"/>
</dbReference>
<evidence type="ECO:0000313" key="3">
    <source>
        <dbReference type="EMBL" id="GAA2653874.1"/>
    </source>
</evidence>
<accession>A0ABP6DZN4</accession>
<evidence type="ECO:0008006" key="5">
    <source>
        <dbReference type="Google" id="ProtNLM"/>
    </source>
</evidence>
<evidence type="ECO:0000256" key="1">
    <source>
        <dbReference type="ARBA" id="ARBA00023172"/>
    </source>
</evidence>
<dbReference type="EMBL" id="BAAASJ010000099">
    <property type="protein sequence ID" value="GAA2653874.1"/>
    <property type="molecule type" value="Genomic_DNA"/>
</dbReference>
<keyword evidence="1" id="KW-0233">DNA recombination</keyword>
<dbReference type="Gene3D" id="1.10.443.10">
    <property type="entry name" value="Intergrase catalytic core"/>
    <property type="match status" value="1"/>
</dbReference>
<gene>
    <name evidence="3" type="ORF">GCM10010307_65830</name>
</gene>
<sequence length="103" mass="11191">MLALALGLRQGETLGLRWSDVDLDNGYLKLRRNRLRPRYKHGCPDASPCGRAKAGYCPDKVQVRRETKSTKSRAGRRRAPARSAGGHAPGSCQDSSAGAQDGR</sequence>
<protein>
    <recommendedName>
        <fullName evidence="5">Tyr recombinase domain-containing protein</fullName>
    </recommendedName>
</protein>
<dbReference type="Proteomes" id="UP001500151">
    <property type="component" value="Unassembled WGS sequence"/>
</dbReference>
<keyword evidence="4" id="KW-1185">Reference proteome</keyword>